<dbReference type="SUPFAM" id="SSF140500">
    <property type="entry name" value="BAS1536-like"/>
    <property type="match status" value="1"/>
</dbReference>
<dbReference type="PANTHER" id="PTHR41263:SF1">
    <property type="entry name" value="ASPARTYL-PHOSPHATE PHOSPHATASE YISI"/>
    <property type="match status" value="1"/>
</dbReference>
<proteinExistence type="predicted"/>
<dbReference type="EMBL" id="JBHMAF010000189">
    <property type="protein sequence ID" value="MFB9761235.1"/>
    <property type="molecule type" value="Genomic_DNA"/>
</dbReference>
<organism evidence="1 2">
    <name type="scientific">Ectobacillus funiculus</name>
    <dbReference type="NCBI Taxonomy" id="137993"/>
    <lineage>
        <taxon>Bacteria</taxon>
        <taxon>Bacillati</taxon>
        <taxon>Bacillota</taxon>
        <taxon>Bacilli</taxon>
        <taxon>Bacillales</taxon>
        <taxon>Bacillaceae</taxon>
        <taxon>Ectobacillus</taxon>
    </lineage>
</organism>
<reference evidence="1 2" key="1">
    <citation type="submission" date="2024-09" db="EMBL/GenBank/DDBJ databases">
        <authorList>
            <person name="Sun Q."/>
            <person name="Mori K."/>
        </authorList>
    </citation>
    <scope>NUCLEOTIDE SEQUENCE [LARGE SCALE GENOMIC DNA]</scope>
    <source>
        <strain evidence="1 2">JCM 11201</strain>
    </source>
</reference>
<dbReference type="InterPro" id="IPR036638">
    <property type="entry name" value="HLH_DNA-bd_sf"/>
</dbReference>
<accession>A0ABV5WKT5</accession>
<dbReference type="RefSeq" id="WP_342044384.1">
    <property type="nucleotide sequence ID" value="NZ_JBHMAF010000189.1"/>
</dbReference>
<evidence type="ECO:0000313" key="1">
    <source>
        <dbReference type="EMBL" id="MFB9761235.1"/>
    </source>
</evidence>
<comment type="caution">
    <text evidence="1">The sequence shown here is derived from an EMBL/GenBank/DDBJ whole genome shotgun (WGS) entry which is preliminary data.</text>
</comment>
<dbReference type="PANTHER" id="PTHR41263">
    <property type="entry name" value="ASPARTYL-PHOSPHATE PHOSPHATASE YISI"/>
    <property type="match status" value="1"/>
</dbReference>
<dbReference type="Proteomes" id="UP001589609">
    <property type="component" value="Unassembled WGS sequence"/>
</dbReference>
<protein>
    <submittedName>
        <fullName evidence="1">Aspartyl-phosphate phosphatase Spo0E family protein</fullName>
    </submittedName>
</protein>
<dbReference type="InterPro" id="IPR053028">
    <property type="entry name" value="Spo0E-like_phosphatase"/>
</dbReference>
<dbReference type="Pfam" id="PF09388">
    <property type="entry name" value="SpoOE-like"/>
    <property type="match status" value="1"/>
</dbReference>
<dbReference type="InterPro" id="IPR018540">
    <property type="entry name" value="Spo0E-like"/>
</dbReference>
<sequence>MDIFTLENLIKEKKAQLLNIGERYGLNHRKTIQCSQELDQLLNLYMKEQNTVAHANLPRNYPPIYDFR</sequence>
<dbReference type="Gene3D" id="4.10.280.10">
    <property type="entry name" value="Helix-loop-helix DNA-binding domain"/>
    <property type="match status" value="1"/>
</dbReference>
<evidence type="ECO:0000313" key="2">
    <source>
        <dbReference type="Proteomes" id="UP001589609"/>
    </source>
</evidence>
<keyword evidence="2" id="KW-1185">Reference proteome</keyword>
<gene>
    <name evidence="1" type="ORF">ACFFMS_23575</name>
</gene>
<dbReference type="InterPro" id="IPR037208">
    <property type="entry name" value="Spo0E-like_sf"/>
</dbReference>
<name>A0ABV5WKT5_9BACI</name>